<accession>A0ABU8EBK7</accession>
<dbReference type="RefSeq" id="WP_225235492.1">
    <property type="nucleotide sequence ID" value="NZ_JBAPLV010000034.1"/>
</dbReference>
<protein>
    <submittedName>
        <fullName evidence="1">Uncharacterized protein</fullName>
    </submittedName>
</protein>
<organism evidence="1 2">
    <name type="scientific">Klenkia terrae</name>
    <dbReference type="NCBI Taxonomy" id="1052259"/>
    <lineage>
        <taxon>Bacteria</taxon>
        <taxon>Bacillati</taxon>
        <taxon>Actinomycetota</taxon>
        <taxon>Actinomycetes</taxon>
        <taxon>Geodermatophilales</taxon>
        <taxon>Geodermatophilaceae</taxon>
        <taxon>Klenkia</taxon>
    </lineage>
</organism>
<evidence type="ECO:0000313" key="2">
    <source>
        <dbReference type="Proteomes" id="UP001373496"/>
    </source>
</evidence>
<keyword evidence="2" id="KW-1185">Reference proteome</keyword>
<comment type="caution">
    <text evidence="1">The sequence shown here is derived from an EMBL/GenBank/DDBJ whole genome shotgun (WGS) entry which is preliminary data.</text>
</comment>
<sequence length="146" mass="14552">MTTGPLAVRADLTLESGGLTARLTGDGTRLVLDASDPVALWRAAAGIPCPAGVTVRRGPGALGELAGVLAAQGLHLDVTGPRGRIAELGAGVSSPTGRVLTGSPAVRPGSVRTVAATVSTGLRLRPGLLLGAAAAVLLLRRLVRSR</sequence>
<gene>
    <name evidence="1" type="ORF">UXQ13_21280</name>
</gene>
<evidence type="ECO:0000313" key="1">
    <source>
        <dbReference type="EMBL" id="MEI4281017.1"/>
    </source>
</evidence>
<proteinExistence type="predicted"/>
<name>A0ABU8EBK7_9ACTN</name>
<reference evidence="1 2" key="1">
    <citation type="submission" date="2024-03" db="EMBL/GenBank/DDBJ databases">
        <title>Draft genome sequence of Klenkia terrae.</title>
        <authorList>
            <person name="Duangmal K."/>
            <person name="Chantavorakit T."/>
        </authorList>
    </citation>
    <scope>NUCLEOTIDE SEQUENCE [LARGE SCALE GENOMIC DNA]</scope>
    <source>
        <strain evidence="1 2">JCM 17786</strain>
    </source>
</reference>
<dbReference type="Proteomes" id="UP001373496">
    <property type="component" value="Unassembled WGS sequence"/>
</dbReference>
<dbReference type="EMBL" id="JBAPLV010000034">
    <property type="protein sequence ID" value="MEI4281017.1"/>
    <property type="molecule type" value="Genomic_DNA"/>
</dbReference>